<organism evidence="1 2">
    <name type="scientific">Populus trichocarpa</name>
    <name type="common">Western balsam poplar</name>
    <name type="synonym">Populus balsamifera subsp. trichocarpa</name>
    <dbReference type="NCBI Taxonomy" id="3694"/>
    <lineage>
        <taxon>Eukaryota</taxon>
        <taxon>Viridiplantae</taxon>
        <taxon>Streptophyta</taxon>
        <taxon>Embryophyta</taxon>
        <taxon>Tracheophyta</taxon>
        <taxon>Spermatophyta</taxon>
        <taxon>Magnoliopsida</taxon>
        <taxon>eudicotyledons</taxon>
        <taxon>Gunneridae</taxon>
        <taxon>Pentapetalae</taxon>
        <taxon>rosids</taxon>
        <taxon>fabids</taxon>
        <taxon>Malpighiales</taxon>
        <taxon>Salicaceae</taxon>
        <taxon>Saliceae</taxon>
        <taxon>Populus</taxon>
    </lineage>
</organism>
<reference evidence="1 2" key="1">
    <citation type="journal article" date="2006" name="Science">
        <title>The genome of black cottonwood, Populus trichocarpa (Torr. &amp; Gray).</title>
        <authorList>
            <person name="Tuskan G.A."/>
            <person name="Difazio S."/>
            <person name="Jansson S."/>
            <person name="Bohlmann J."/>
            <person name="Grigoriev I."/>
            <person name="Hellsten U."/>
            <person name="Putnam N."/>
            <person name="Ralph S."/>
            <person name="Rombauts S."/>
            <person name="Salamov A."/>
            <person name="Schein J."/>
            <person name="Sterck L."/>
            <person name="Aerts A."/>
            <person name="Bhalerao R.R."/>
            <person name="Bhalerao R.P."/>
            <person name="Blaudez D."/>
            <person name="Boerjan W."/>
            <person name="Brun A."/>
            <person name="Brunner A."/>
            <person name="Busov V."/>
            <person name="Campbell M."/>
            <person name="Carlson J."/>
            <person name="Chalot M."/>
            <person name="Chapman J."/>
            <person name="Chen G.L."/>
            <person name="Cooper D."/>
            <person name="Coutinho P.M."/>
            <person name="Couturier J."/>
            <person name="Covert S."/>
            <person name="Cronk Q."/>
            <person name="Cunningham R."/>
            <person name="Davis J."/>
            <person name="Degroeve S."/>
            <person name="Dejardin A."/>
            <person name="Depamphilis C."/>
            <person name="Detter J."/>
            <person name="Dirks B."/>
            <person name="Dubchak I."/>
            <person name="Duplessis S."/>
            <person name="Ehlting J."/>
            <person name="Ellis B."/>
            <person name="Gendler K."/>
            <person name="Goodstein D."/>
            <person name="Gribskov M."/>
            <person name="Grimwood J."/>
            <person name="Groover A."/>
            <person name="Gunter L."/>
            <person name="Hamberger B."/>
            <person name="Heinze B."/>
            <person name="Helariutta Y."/>
            <person name="Henrissat B."/>
            <person name="Holligan D."/>
            <person name="Holt R."/>
            <person name="Huang W."/>
            <person name="Islam-Faridi N."/>
            <person name="Jones S."/>
            <person name="Jones-Rhoades M."/>
            <person name="Jorgensen R."/>
            <person name="Joshi C."/>
            <person name="Kangasjarvi J."/>
            <person name="Karlsson J."/>
            <person name="Kelleher C."/>
            <person name="Kirkpatrick R."/>
            <person name="Kirst M."/>
            <person name="Kohler A."/>
            <person name="Kalluri U."/>
            <person name="Larimer F."/>
            <person name="Leebens-Mack J."/>
            <person name="Leple J.C."/>
            <person name="Locascio P."/>
            <person name="Lou Y."/>
            <person name="Lucas S."/>
            <person name="Martin F."/>
            <person name="Montanini B."/>
            <person name="Napoli C."/>
            <person name="Nelson D.R."/>
            <person name="Nelson C."/>
            <person name="Nieminen K."/>
            <person name="Nilsson O."/>
            <person name="Pereda V."/>
            <person name="Peter G."/>
            <person name="Philippe R."/>
            <person name="Pilate G."/>
            <person name="Poliakov A."/>
            <person name="Razumovskaya J."/>
            <person name="Richardson P."/>
            <person name="Rinaldi C."/>
            <person name="Ritland K."/>
            <person name="Rouze P."/>
            <person name="Ryaboy D."/>
            <person name="Schmutz J."/>
            <person name="Schrader J."/>
            <person name="Segerman B."/>
            <person name="Shin H."/>
            <person name="Siddiqui A."/>
            <person name="Sterky F."/>
            <person name="Terry A."/>
            <person name="Tsai C.J."/>
            <person name="Uberbacher E."/>
            <person name="Unneberg P."/>
            <person name="Vahala J."/>
            <person name="Wall K."/>
            <person name="Wessler S."/>
            <person name="Yang G."/>
            <person name="Yin T."/>
            <person name="Douglas C."/>
            <person name="Marra M."/>
            <person name="Sandberg G."/>
            <person name="Van de Peer Y."/>
            <person name="Rokhsar D."/>
        </authorList>
    </citation>
    <scope>NUCLEOTIDE SEQUENCE [LARGE SCALE GENOMIC DNA]</scope>
    <source>
        <strain evidence="2">cv. Nisqually</strain>
    </source>
</reference>
<evidence type="ECO:0000313" key="2">
    <source>
        <dbReference type="Proteomes" id="UP000006729"/>
    </source>
</evidence>
<sequence>MLLMMYMSMVSVDSIEDAWNRIQDLRRSNQPLNIYCCDAFIQGSCQEYRPDEAFL</sequence>
<accession>A0A3N7F0U1</accession>
<dbReference type="InParanoid" id="A0A3N7F0U1"/>
<dbReference type="AlphaFoldDB" id="A0A3N7F0U1"/>
<gene>
    <name evidence="1" type="ORF">POPTR_005G200050</name>
</gene>
<evidence type="ECO:0000313" key="1">
    <source>
        <dbReference type="EMBL" id="RQO90789.1"/>
    </source>
</evidence>
<proteinExistence type="predicted"/>
<keyword evidence="2" id="KW-1185">Reference proteome</keyword>
<name>A0A3N7F0U1_POPTR</name>
<protein>
    <submittedName>
        <fullName evidence="1">Uncharacterized protein</fullName>
    </submittedName>
</protein>
<dbReference type="Proteomes" id="UP000006729">
    <property type="component" value="Chromosome 5"/>
</dbReference>
<dbReference type="EMBL" id="CM009294">
    <property type="protein sequence ID" value="RQO90789.1"/>
    <property type="molecule type" value="Genomic_DNA"/>
</dbReference>